<name>A0A2W5FTB8_9BACT</name>
<proteinExistence type="predicted"/>
<evidence type="ECO:0008006" key="4">
    <source>
        <dbReference type="Google" id="ProtNLM"/>
    </source>
</evidence>
<evidence type="ECO:0000256" key="1">
    <source>
        <dbReference type="SAM" id="SignalP"/>
    </source>
</evidence>
<evidence type="ECO:0000313" key="3">
    <source>
        <dbReference type="Proteomes" id="UP000249739"/>
    </source>
</evidence>
<protein>
    <recommendedName>
        <fullName evidence="4">UrcA family protein</fullName>
    </recommendedName>
</protein>
<dbReference type="AlphaFoldDB" id="A0A2W5FTB8"/>
<reference evidence="2 3" key="1">
    <citation type="submission" date="2017-08" db="EMBL/GenBank/DDBJ databases">
        <title>Infants hospitalized years apart are colonized by the same room-sourced microbial strains.</title>
        <authorList>
            <person name="Brooks B."/>
            <person name="Olm M.R."/>
            <person name="Firek B.A."/>
            <person name="Baker R."/>
            <person name="Thomas B.C."/>
            <person name="Morowitz M.J."/>
            <person name="Banfield J.F."/>
        </authorList>
    </citation>
    <scope>NUCLEOTIDE SEQUENCE [LARGE SCALE GENOMIC DNA]</scope>
    <source>
        <strain evidence="2">S2_006_000_R2_64</strain>
    </source>
</reference>
<feature type="signal peptide" evidence="1">
    <location>
        <begin position="1"/>
        <end position="18"/>
    </location>
</feature>
<feature type="chain" id="PRO_5016082085" description="UrcA family protein" evidence="1">
    <location>
        <begin position="19"/>
        <end position="121"/>
    </location>
</feature>
<gene>
    <name evidence="2" type="ORF">DI586_01550</name>
</gene>
<sequence>MKSLLASFALATTSIASAQPAPEIQYVRFERMDRGDSLNSENEMVKDTGRLSPHRFYAVFRLASGKPRAVECTLLATAITDVTGRLSREKSPEKSDNLQQYLTEMKNAAVNCESVLGINPF</sequence>
<evidence type="ECO:0000313" key="2">
    <source>
        <dbReference type="EMBL" id="PZP57067.1"/>
    </source>
</evidence>
<comment type="caution">
    <text evidence="2">The sequence shown here is derived from an EMBL/GenBank/DDBJ whole genome shotgun (WGS) entry which is preliminary data.</text>
</comment>
<keyword evidence="1" id="KW-0732">Signal</keyword>
<dbReference type="EMBL" id="QFOT01000008">
    <property type="protein sequence ID" value="PZP57067.1"/>
    <property type="molecule type" value="Genomic_DNA"/>
</dbReference>
<accession>A0A2W5FTB8</accession>
<organism evidence="2 3">
    <name type="scientific">Micavibrio aeruginosavorus</name>
    <dbReference type="NCBI Taxonomy" id="349221"/>
    <lineage>
        <taxon>Bacteria</taxon>
        <taxon>Pseudomonadati</taxon>
        <taxon>Bdellovibrionota</taxon>
        <taxon>Bdellovibrionia</taxon>
        <taxon>Bdellovibrionales</taxon>
        <taxon>Pseudobdellovibrionaceae</taxon>
        <taxon>Micavibrio</taxon>
    </lineage>
</organism>
<dbReference type="Proteomes" id="UP000249739">
    <property type="component" value="Unassembled WGS sequence"/>
</dbReference>